<evidence type="ECO:0000313" key="4">
    <source>
        <dbReference type="EMBL" id="PWS26911.1"/>
    </source>
</evidence>
<keyword evidence="5" id="KW-1185">Reference proteome</keyword>
<dbReference type="Gene3D" id="1.50.10.10">
    <property type="match status" value="1"/>
</dbReference>
<dbReference type="AlphaFoldDB" id="A0A317EJ81"/>
<dbReference type="PANTHER" id="PTHR31987:SF1">
    <property type="entry name" value="GLUTAMINASE A"/>
    <property type="match status" value="1"/>
</dbReference>
<dbReference type="Pfam" id="PF17168">
    <property type="entry name" value="DUF5127"/>
    <property type="match status" value="1"/>
</dbReference>
<reference evidence="4 5" key="1">
    <citation type="submission" date="2018-05" db="EMBL/GenBank/DDBJ databases">
        <title>Pedobacter paludis sp. nov., isolated from wetland soil.</title>
        <authorList>
            <person name="Zhang Y."/>
            <person name="Wang G."/>
        </authorList>
    </citation>
    <scope>NUCLEOTIDE SEQUENCE [LARGE SCALE GENOMIC DNA]</scope>
    <source>
        <strain evidence="4 5">KCTC22721</strain>
    </source>
</reference>
<dbReference type="RefSeq" id="WP_109926257.1">
    <property type="nucleotide sequence ID" value="NZ_QGNZ01000003.1"/>
</dbReference>
<comment type="caution">
    <text evidence="4">The sequence shown here is derived from an EMBL/GenBank/DDBJ whole genome shotgun (WGS) entry which is preliminary data.</text>
</comment>
<dbReference type="InterPro" id="IPR032514">
    <property type="entry name" value="GtaA_central"/>
</dbReference>
<feature type="domain" description="DUF4964" evidence="1">
    <location>
        <begin position="21"/>
        <end position="85"/>
    </location>
</feature>
<organism evidence="4 5">
    <name type="scientific">Pedobacter yonginense</name>
    <dbReference type="NCBI Taxonomy" id="651869"/>
    <lineage>
        <taxon>Bacteria</taxon>
        <taxon>Pseudomonadati</taxon>
        <taxon>Bacteroidota</taxon>
        <taxon>Sphingobacteriia</taxon>
        <taxon>Sphingobacteriales</taxon>
        <taxon>Sphingobacteriaceae</taxon>
        <taxon>Pedobacter</taxon>
    </lineage>
</organism>
<evidence type="ECO:0000313" key="5">
    <source>
        <dbReference type="Proteomes" id="UP000245379"/>
    </source>
</evidence>
<dbReference type="EMBL" id="QGNZ01000003">
    <property type="protein sequence ID" value="PWS26911.1"/>
    <property type="molecule type" value="Genomic_DNA"/>
</dbReference>
<dbReference type="SUPFAM" id="SSF49785">
    <property type="entry name" value="Galactose-binding domain-like"/>
    <property type="match status" value="1"/>
</dbReference>
<protein>
    <submittedName>
        <fullName evidence="4">Glutaminase</fullName>
    </submittedName>
</protein>
<dbReference type="InterPro" id="IPR032515">
    <property type="entry name" value="DUF4964"/>
</dbReference>
<sequence length="814" mass="91182">MRNLCLLALCLLFGIKSNGQDKAPAYPLITHDAYFSTWSFSDQLNQSVTKHWTGKEQSLLGIIKVDDQFYRFLGSESKEYKTILPATDEQSYQANYTFDKPEDGWNTIAYNDSQWKKSAAPFGDGQLAKTKWTTDDLYFRRKFTVANVSSTKKYLKLNHDDNVVVFLNGKTIYQKRGYVSDYIYLPIPDGALKSGENILAIHCKNTAGGRHLDAGIVEEIPGESNILSATQTGVTVEATKTNYTFSCGKVNLQVTFTSPLLLNDIKLTARPISYISYTVKSNDAKAHKVDVYFSASSNLAVNTPGQEVSAWKSSKNNLSILKAGTVEQPILKKRGDDVRIDWGYVYVAIPSKFNAKQFIGKQSANLKSFTSAQYPAKAEVLESRNLDLGSVIPFGSVSSTPVEKYILLGYDDLKSVEYFGEKLSPVWNQSGKENFEDLLATASADYTNLKAKTTAFDAKLYADAKKAGGKEYADLCKLAYRQSVAAHKIVYAPNGDILFLSKENFSNGSINTVDVTYPSAPQYLVYNPELLKGMLNGIFYYSESGKWKKPFAAHDLGTYPLANGQTYGEDMPVEEAGNMIILTAAITKAEGNAKYAEKHWEVMSVWADYLLREGFDPANQLCTDDFAGHLARNSNLSVKAIVALGGYAQMAEKLGKTEIAKKYRAAALEMAKNWMKLADDGDHYALTFNDKNTWSQKYNLVWDKLLKLDLFPAEVYKKEINFYLTKQKDFGLPLDSRRTYTKSDWIMWTATLADNEADFQKFIKPIYKFANETTSRVPLSDWHETTDGKMTGFQARSVVGGYFIKLLADQWNIK</sequence>
<gene>
    <name evidence="4" type="ORF">DHW03_12865</name>
</gene>
<dbReference type="Pfam" id="PF16334">
    <property type="entry name" value="DUF4964"/>
    <property type="match status" value="1"/>
</dbReference>
<accession>A0A317EJ81</accession>
<proteinExistence type="predicted"/>
<evidence type="ECO:0000259" key="1">
    <source>
        <dbReference type="Pfam" id="PF16334"/>
    </source>
</evidence>
<dbReference type="Pfam" id="PF16335">
    <property type="entry name" value="GtaA_6_Hairpin"/>
    <property type="match status" value="1"/>
</dbReference>
<name>A0A317EJ81_9SPHI</name>
<dbReference type="InterPro" id="IPR033433">
    <property type="entry name" value="GtaA_N"/>
</dbReference>
<dbReference type="InterPro" id="IPR052743">
    <property type="entry name" value="Glutaminase_GtaA"/>
</dbReference>
<dbReference type="InterPro" id="IPR008928">
    <property type="entry name" value="6-hairpin_glycosidase_sf"/>
</dbReference>
<dbReference type="Gene3D" id="2.60.120.260">
    <property type="entry name" value="Galactose-binding domain-like"/>
    <property type="match status" value="1"/>
</dbReference>
<dbReference type="InterPro" id="IPR012341">
    <property type="entry name" value="6hp_glycosidase-like_sf"/>
</dbReference>
<feature type="domain" description="Glutaminase A central" evidence="2">
    <location>
        <begin position="469"/>
        <end position="806"/>
    </location>
</feature>
<dbReference type="InterPro" id="IPR008979">
    <property type="entry name" value="Galactose-bd-like_sf"/>
</dbReference>
<dbReference type="PANTHER" id="PTHR31987">
    <property type="entry name" value="GLUTAMINASE A-RELATED"/>
    <property type="match status" value="1"/>
</dbReference>
<dbReference type="SUPFAM" id="SSF48208">
    <property type="entry name" value="Six-hairpin glycosidases"/>
    <property type="match status" value="1"/>
</dbReference>
<dbReference type="OrthoDB" id="175993at2"/>
<feature type="domain" description="Glutaminase A N-terminal" evidence="3">
    <location>
        <begin position="239"/>
        <end position="463"/>
    </location>
</feature>
<dbReference type="GO" id="GO:0005975">
    <property type="term" value="P:carbohydrate metabolic process"/>
    <property type="evidence" value="ECO:0007669"/>
    <property type="project" value="InterPro"/>
</dbReference>
<evidence type="ECO:0000259" key="3">
    <source>
        <dbReference type="Pfam" id="PF17168"/>
    </source>
</evidence>
<evidence type="ECO:0000259" key="2">
    <source>
        <dbReference type="Pfam" id="PF16335"/>
    </source>
</evidence>
<dbReference type="Proteomes" id="UP000245379">
    <property type="component" value="Unassembled WGS sequence"/>
</dbReference>